<dbReference type="Proteomes" id="UP000823399">
    <property type="component" value="Unassembled WGS sequence"/>
</dbReference>
<evidence type="ECO:0000313" key="2">
    <source>
        <dbReference type="EMBL" id="KAG2117953.1"/>
    </source>
</evidence>
<dbReference type="OrthoDB" id="2618799at2759"/>
<name>A0A9P7FIM7_9AGAM</name>
<dbReference type="RefSeq" id="XP_041298470.1">
    <property type="nucleotide sequence ID" value="XM_041428848.1"/>
</dbReference>
<keyword evidence="1" id="KW-1133">Transmembrane helix</keyword>
<dbReference type="Gene3D" id="3.40.50.720">
    <property type="entry name" value="NAD(P)-binding Rossmann-like Domain"/>
    <property type="match status" value="1"/>
</dbReference>
<feature type="transmembrane region" description="Helical" evidence="1">
    <location>
        <begin position="114"/>
        <end position="133"/>
    </location>
</feature>
<accession>A0A9P7FIM7</accession>
<keyword evidence="1" id="KW-0812">Transmembrane</keyword>
<gene>
    <name evidence="2" type="ORF">F5147DRAFT_253010</name>
</gene>
<dbReference type="AlphaFoldDB" id="A0A9P7FIM7"/>
<proteinExistence type="predicted"/>
<organism evidence="2 3">
    <name type="scientific">Suillus discolor</name>
    <dbReference type="NCBI Taxonomy" id="1912936"/>
    <lineage>
        <taxon>Eukaryota</taxon>
        <taxon>Fungi</taxon>
        <taxon>Dikarya</taxon>
        <taxon>Basidiomycota</taxon>
        <taxon>Agaricomycotina</taxon>
        <taxon>Agaricomycetes</taxon>
        <taxon>Agaricomycetidae</taxon>
        <taxon>Boletales</taxon>
        <taxon>Suillineae</taxon>
        <taxon>Suillaceae</taxon>
        <taxon>Suillus</taxon>
    </lineage>
</organism>
<protein>
    <submittedName>
        <fullName evidence="2">Uncharacterized protein</fullName>
    </submittedName>
</protein>
<dbReference type="EMBL" id="JABBWM010000004">
    <property type="protein sequence ID" value="KAG2117953.1"/>
    <property type="molecule type" value="Genomic_DNA"/>
</dbReference>
<reference evidence="2" key="1">
    <citation type="journal article" date="2020" name="New Phytol.">
        <title>Comparative genomics reveals dynamic genome evolution in host specialist ectomycorrhizal fungi.</title>
        <authorList>
            <person name="Lofgren L.A."/>
            <person name="Nguyen N.H."/>
            <person name="Vilgalys R."/>
            <person name="Ruytinx J."/>
            <person name="Liao H.L."/>
            <person name="Branco S."/>
            <person name="Kuo A."/>
            <person name="LaButti K."/>
            <person name="Lipzen A."/>
            <person name="Andreopoulos W."/>
            <person name="Pangilinan J."/>
            <person name="Riley R."/>
            <person name="Hundley H."/>
            <person name="Na H."/>
            <person name="Barry K."/>
            <person name="Grigoriev I.V."/>
            <person name="Stajich J.E."/>
            <person name="Kennedy P.G."/>
        </authorList>
    </citation>
    <scope>NUCLEOTIDE SEQUENCE</scope>
    <source>
        <strain evidence="2">FC423</strain>
    </source>
</reference>
<evidence type="ECO:0000313" key="3">
    <source>
        <dbReference type="Proteomes" id="UP000823399"/>
    </source>
</evidence>
<dbReference type="GeneID" id="64691107"/>
<keyword evidence="3" id="KW-1185">Reference proteome</keyword>
<keyword evidence="1" id="KW-0472">Membrane</keyword>
<dbReference type="Gene3D" id="3.30.9.10">
    <property type="entry name" value="D-Amino Acid Oxidase, subunit A, domain 2"/>
    <property type="match status" value="1"/>
</dbReference>
<comment type="caution">
    <text evidence="2">The sequence shown here is derived from an EMBL/GenBank/DDBJ whole genome shotgun (WGS) entry which is preliminary data.</text>
</comment>
<evidence type="ECO:0000256" key="1">
    <source>
        <dbReference type="SAM" id="Phobius"/>
    </source>
</evidence>
<sequence>MEPNKQEHLLGYVGFKVMFERCSALEPCLKEGKKIVRHSVGLRTDREGSPRVDVQRILLPLRQSAELAPCVIENAEDEQQEIPVVHVHGIEATGYQRSEVLSLLENVQAQAGRLLIININFLTSTILVLPFYLGLSCSS</sequence>